<dbReference type="VEuPathDB" id="FungiDB:MAPG_05749"/>
<proteinExistence type="predicted"/>
<dbReference type="EMBL" id="ADBL01001374">
    <property type="status" value="NOT_ANNOTATED_CDS"/>
    <property type="molecule type" value="Genomic_DNA"/>
</dbReference>
<evidence type="ECO:0000313" key="3">
    <source>
        <dbReference type="Proteomes" id="UP000011715"/>
    </source>
</evidence>
<dbReference type="AlphaFoldDB" id="A0A0C4E082"/>
<gene>
    <name evidence="1" type="ORF">MAPG_05749</name>
</gene>
<name>A0A0C4E082_MAGP6</name>
<protein>
    <submittedName>
        <fullName evidence="1 2">Uncharacterized protein</fullName>
    </submittedName>
</protein>
<evidence type="ECO:0000313" key="1">
    <source>
        <dbReference type="EMBL" id="KLU86738.1"/>
    </source>
</evidence>
<dbReference type="EnsemblFungi" id="MAPG_05749T0">
    <property type="protein sequence ID" value="MAPG_05749T0"/>
    <property type="gene ID" value="MAPG_05749"/>
</dbReference>
<dbReference type="EMBL" id="GL876969">
    <property type="protein sequence ID" value="KLU86738.1"/>
    <property type="molecule type" value="Genomic_DNA"/>
</dbReference>
<reference evidence="2" key="4">
    <citation type="journal article" date="2015" name="G3 (Bethesda)">
        <title>Genome sequences of three phytopathogenic species of the Magnaporthaceae family of fungi.</title>
        <authorList>
            <person name="Okagaki L.H."/>
            <person name="Nunes C.C."/>
            <person name="Sailsbery J."/>
            <person name="Clay B."/>
            <person name="Brown D."/>
            <person name="John T."/>
            <person name="Oh Y."/>
            <person name="Young N."/>
            <person name="Fitzgerald M."/>
            <person name="Haas B.J."/>
            <person name="Zeng Q."/>
            <person name="Young S."/>
            <person name="Adiconis X."/>
            <person name="Fan L."/>
            <person name="Levin J.Z."/>
            <person name="Mitchell T.K."/>
            <person name="Okubara P.A."/>
            <person name="Farman M.L."/>
            <person name="Kohn L.M."/>
            <person name="Birren B."/>
            <person name="Ma L.-J."/>
            <person name="Dean R.A."/>
        </authorList>
    </citation>
    <scope>NUCLEOTIDE SEQUENCE</scope>
    <source>
        <strain evidence="2">ATCC 64411 / 73-15</strain>
    </source>
</reference>
<reference evidence="3" key="1">
    <citation type="submission" date="2010-05" db="EMBL/GenBank/DDBJ databases">
        <title>The genome sequence of Magnaporthe poae strain ATCC 64411.</title>
        <authorList>
            <person name="Ma L.-J."/>
            <person name="Dead R."/>
            <person name="Young S."/>
            <person name="Zeng Q."/>
            <person name="Koehrsen M."/>
            <person name="Alvarado L."/>
            <person name="Berlin A."/>
            <person name="Chapman S.B."/>
            <person name="Chen Z."/>
            <person name="Freedman E."/>
            <person name="Gellesch M."/>
            <person name="Goldberg J."/>
            <person name="Griggs A."/>
            <person name="Gujja S."/>
            <person name="Heilman E.R."/>
            <person name="Heiman D."/>
            <person name="Hepburn T."/>
            <person name="Howarth C."/>
            <person name="Jen D."/>
            <person name="Larson L."/>
            <person name="Mehta T."/>
            <person name="Neiman D."/>
            <person name="Pearson M."/>
            <person name="Roberts A."/>
            <person name="Saif S."/>
            <person name="Shea T."/>
            <person name="Shenoy N."/>
            <person name="Sisk P."/>
            <person name="Stolte C."/>
            <person name="Sykes S."/>
            <person name="Walk T."/>
            <person name="White J."/>
            <person name="Yandava C."/>
            <person name="Haas B."/>
            <person name="Nusbaum C."/>
            <person name="Birren B."/>
        </authorList>
    </citation>
    <scope>NUCLEOTIDE SEQUENCE [LARGE SCALE GENOMIC DNA]</scope>
    <source>
        <strain evidence="3">ATCC 64411 / 73-15</strain>
    </source>
</reference>
<reference evidence="1" key="2">
    <citation type="submission" date="2010-05" db="EMBL/GenBank/DDBJ databases">
        <title>The Genome Sequence of Magnaporthe poae strain ATCC 64411.</title>
        <authorList>
            <consortium name="The Broad Institute Genome Sequencing Platform"/>
            <consortium name="Broad Institute Genome Sequencing Center for Infectious Disease"/>
            <person name="Ma L.-J."/>
            <person name="Dead R."/>
            <person name="Young S."/>
            <person name="Zeng Q."/>
            <person name="Koehrsen M."/>
            <person name="Alvarado L."/>
            <person name="Berlin A."/>
            <person name="Chapman S.B."/>
            <person name="Chen Z."/>
            <person name="Freedman E."/>
            <person name="Gellesch M."/>
            <person name="Goldberg J."/>
            <person name="Griggs A."/>
            <person name="Gujja S."/>
            <person name="Heilman E.R."/>
            <person name="Heiman D."/>
            <person name="Hepburn T."/>
            <person name="Howarth C."/>
            <person name="Jen D."/>
            <person name="Larson L."/>
            <person name="Mehta T."/>
            <person name="Neiman D."/>
            <person name="Pearson M."/>
            <person name="Roberts A."/>
            <person name="Saif S."/>
            <person name="Shea T."/>
            <person name="Shenoy N."/>
            <person name="Sisk P."/>
            <person name="Stolte C."/>
            <person name="Sykes S."/>
            <person name="Walk T."/>
            <person name="White J."/>
            <person name="Yandava C."/>
            <person name="Haas B."/>
            <person name="Nusbaum C."/>
            <person name="Birren B."/>
        </authorList>
    </citation>
    <scope>NUCLEOTIDE SEQUENCE</scope>
    <source>
        <strain evidence="1">ATCC 64411</strain>
    </source>
</reference>
<keyword evidence="3" id="KW-1185">Reference proteome</keyword>
<reference evidence="2" key="5">
    <citation type="submission" date="2015-06" db="UniProtKB">
        <authorList>
            <consortium name="EnsemblFungi"/>
        </authorList>
    </citation>
    <scope>IDENTIFICATION</scope>
    <source>
        <strain evidence="2">ATCC 64411</strain>
    </source>
</reference>
<evidence type="ECO:0000313" key="2">
    <source>
        <dbReference type="EnsemblFungi" id="MAPG_05749T0"/>
    </source>
</evidence>
<dbReference type="Proteomes" id="UP000011715">
    <property type="component" value="Unassembled WGS sequence"/>
</dbReference>
<organism evidence="2 3">
    <name type="scientific">Magnaporthiopsis poae (strain ATCC 64411 / 73-15)</name>
    <name type="common">Kentucky bluegrass fungus</name>
    <name type="synonym">Magnaporthe poae</name>
    <dbReference type="NCBI Taxonomy" id="644358"/>
    <lineage>
        <taxon>Eukaryota</taxon>
        <taxon>Fungi</taxon>
        <taxon>Dikarya</taxon>
        <taxon>Ascomycota</taxon>
        <taxon>Pezizomycotina</taxon>
        <taxon>Sordariomycetes</taxon>
        <taxon>Sordariomycetidae</taxon>
        <taxon>Magnaporthales</taxon>
        <taxon>Magnaporthaceae</taxon>
        <taxon>Magnaporthiopsis</taxon>
    </lineage>
</organism>
<accession>A0A0C4E082</accession>
<sequence length="190" mass="21263">MDGYDHGNGWRKVTLPLFHYEHILNLGYNDFYIHFLINSHRSMLGFVEPGALHYSISNVKKGGERKKGAGTYINSGRVRFSLLGDSWFTNRSCTAKGAISCDAYMTRTHNHTQTNKYKQYRSQRAIHDAEGPPNRSPPVTSPGGSSATITRWVGYAYPNGRRVKLLVHDVVVVAAPKLPPSPTKRNLSAF</sequence>
<reference evidence="1" key="3">
    <citation type="submission" date="2011-03" db="EMBL/GenBank/DDBJ databases">
        <title>Annotation of Magnaporthe poae ATCC 64411.</title>
        <authorList>
            <person name="Ma L.-J."/>
            <person name="Dead R."/>
            <person name="Young S.K."/>
            <person name="Zeng Q."/>
            <person name="Gargeya S."/>
            <person name="Fitzgerald M."/>
            <person name="Haas B."/>
            <person name="Abouelleil A."/>
            <person name="Alvarado L."/>
            <person name="Arachchi H.M."/>
            <person name="Berlin A."/>
            <person name="Brown A."/>
            <person name="Chapman S.B."/>
            <person name="Chen Z."/>
            <person name="Dunbar C."/>
            <person name="Freedman E."/>
            <person name="Gearin G."/>
            <person name="Gellesch M."/>
            <person name="Goldberg J."/>
            <person name="Griggs A."/>
            <person name="Gujja S."/>
            <person name="Heiman D."/>
            <person name="Howarth C."/>
            <person name="Larson L."/>
            <person name="Lui A."/>
            <person name="MacDonald P.J.P."/>
            <person name="Mehta T."/>
            <person name="Montmayeur A."/>
            <person name="Murphy C."/>
            <person name="Neiman D."/>
            <person name="Pearson M."/>
            <person name="Priest M."/>
            <person name="Roberts A."/>
            <person name="Saif S."/>
            <person name="Shea T."/>
            <person name="Shenoy N."/>
            <person name="Sisk P."/>
            <person name="Stolte C."/>
            <person name="Sykes S."/>
            <person name="Yandava C."/>
            <person name="Wortman J."/>
            <person name="Nusbaum C."/>
            <person name="Birren B."/>
        </authorList>
    </citation>
    <scope>NUCLEOTIDE SEQUENCE</scope>
    <source>
        <strain evidence="1">ATCC 64411</strain>
    </source>
</reference>